<dbReference type="GO" id="GO:0006935">
    <property type="term" value="P:chemotaxis"/>
    <property type="evidence" value="ECO:0007669"/>
    <property type="project" value="UniProtKB-KW"/>
</dbReference>
<dbReference type="OrthoDB" id="9814363at2"/>
<dbReference type="Proteomes" id="UP000473681">
    <property type="component" value="Unassembled WGS sequence"/>
</dbReference>
<keyword evidence="4" id="KW-0812">Transmembrane</keyword>
<evidence type="ECO:0000256" key="4">
    <source>
        <dbReference type="SAM" id="Phobius"/>
    </source>
</evidence>
<evidence type="ECO:0000313" key="9">
    <source>
        <dbReference type="EMBL" id="NFN34922.1"/>
    </source>
</evidence>
<dbReference type="GO" id="GO:0007165">
    <property type="term" value="P:signal transduction"/>
    <property type="evidence" value="ECO:0007669"/>
    <property type="project" value="UniProtKB-KW"/>
</dbReference>
<dbReference type="Pfam" id="PF00015">
    <property type="entry name" value="MCPsignal"/>
    <property type="match status" value="1"/>
</dbReference>
<keyword evidence="4" id="KW-0472">Membrane</keyword>
<feature type="domain" description="HAMP" evidence="6">
    <location>
        <begin position="208"/>
        <end position="263"/>
    </location>
</feature>
<dbReference type="EMBL" id="SWVK01000008">
    <property type="protein sequence ID" value="NFN34922.1"/>
    <property type="molecule type" value="Genomic_DNA"/>
</dbReference>
<evidence type="ECO:0000313" key="10">
    <source>
        <dbReference type="Proteomes" id="UP000472355"/>
    </source>
</evidence>
<dbReference type="SUPFAM" id="SSF58104">
    <property type="entry name" value="Methyl-accepting chemotaxis protein (MCP) signaling domain"/>
    <property type="match status" value="1"/>
</dbReference>
<dbReference type="PROSITE" id="PS50885">
    <property type="entry name" value="HAMP"/>
    <property type="match status" value="1"/>
</dbReference>
<evidence type="ECO:0000256" key="1">
    <source>
        <dbReference type="ARBA" id="ARBA00022500"/>
    </source>
</evidence>
<keyword evidence="3" id="KW-0807">Transducer</keyword>
<feature type="transmembrane region" description="Helical" evidence="4">
    <location>
        <begin position="20"/>
        <end position="39"/>
    </location>
</feature>
<evidence type="ECO:0000313" key="12">
    <source>
        <dbReference type="Proteomes" id="UP000476820"/>
    </source>
</evidence>
<keyword evidence="1" id="KW-0145">Chemotaxis</keyword>
<dbReference type="PROSITE" id="PS50111">
    <property type="entry name" value="CHEMOTAXIS_TRANSDUC_2"/>
    <property type="match status" value="1"/>
</dbReference>
<dbReference type="SMART" id="SM00304">
    <property type="entry name" value="HAMP"/>
    <property type="match status" value="1"/>
</dbReference>
<dbReference type="SMART" id="SM00283">
    <property type="entry name" value="MA"/>
    <property type="match status" value="1"/>
</dbReference>
<dbReference type="EMBL" id="SGKU01000026">
    <property type="protein sequence ID" value="NFA42940.1"/>
    <property type="molecule type" value="Genomic_DNA"/>
</dbReference>
<evidence type="ECO:0000313" key="11">
    <source>
        <dbReference type="Proteomes" id="UP000473681"/>
    </source>
</evidence>
<dbReference type="EMBL" id="SWOV01000003">
    <property type="protein sequence ID" value="NFF86652.1"/>
    <property type="molecule type" value="Genomic_DNA"/>
</dbReference>
<evidence type="ECO:0000256" key="3">
    <source>
        <dbReference type="PROSITE-ProRule" id="PRU00284"/>
    </source>
</evidence>
<dbReference type="Pfam" id="PF00672">
    <property type="entry name" value="HAMP"/>
    <property type="match status" value="1"/>
</dbReference>
<evidence type="ECO:0000313" key="8">
    <source>
        <dbReference type="EMBL" id="NFF86652.1"/>
    </source>
</evidence>
<dbReference type="Proteomes" id="UP000472355">
    <property type="component" value="Unassembled WGS sequence"/>
</dbReference>
<dbReference type="Gene3D" id="6.10.340.10">
    <property type="match status" value="1"/>
</dbReference>
<name>A0A0M1LU40_CLOBO</name>
<dbReference type="PANTHER" id="PTHR43531:SF11">
    <property type="entry name" value="METHYL-ACCEPTING CHEMOTAXIS PROTEIN 3"/>
    <property type="match status" value="1"/>
</dbReference>
<dbReference type="PRINTS" id="PR00260">
    <property type="entry name" value="CHEMTRNSDUCR"/>
</dbReference>
<reference evidence="11 12" key="2">
    <citation type="submission" date="2019-04" db="EMBL/GenBank/DDBJ databases">
        <title>Genome sequencing of Clostridium botulinum Groups I-IV and Clostridium butyricum.</title>
        <authorList>
            <person name="Brunt J."/>
            <person name="Van Vliet A.H.M."/>
            <person name="Stringer S.C."/>
            <person name="Carter A.T."/>
            <person name="Peck M.W."/>
        </authorList>
    </citation>
    <scope>NUCLEOTIDE SEQUENCE [LARGE SCALE GENOMIC DNA]</scope>
    <source>
        <strain evidence="8 12">1605</strain>
        <strain evidence="9 11">CB-K-33E</strain>
    </source>
</reference>
<dbReference type="CDD" id="cd06225">
    <property type="entry name" value="HAMP"/>
    <property type="match status" value="1"/>
</dbReference>
<feature type="domain" description="Methyl-accepting transducer" evidence="5">
    <location>
        <begin position="313"/>
        <end position="542"/>
    </location>
</feature>
<sequence>MKKKSVSLSVEKKLKKGFSTMIIFTIVIMLIGITSLISVGNSLKKMKEESNKVTVDAAEICDNLSNVGRQLRGVVLYEDYNQFKESLNNSTNILKTKLDEIKPLINNKQLIVNYEDAYNKAVIIRKKIIDSIESGDFNTAKVVLKDEYFPAFEEMYNRAKTIQKEAQESADKFAENANIKVNSSIIVLVVLLIVNVILALRISITVTKSITNPLSYLKEVASKLGKGNLNVDIGSEYLNSKDEFGEFANIFNDMIKTLQTYINDISSNLERISNKDLNIKLDIEYIGDFVQIKDSLAYIIETLNSTFKQIQCATEEVNGGSMQVATAAQTLSEGATNEASSIEELTANISEINIKVRESAKGAEKTKNITDNLVNDVESSNCKMKEMLFAMGDIEKASNDIKNIIITIASIADQTNLLALNAAIEAARAGDAGKGFAVVAEEVRKLAENSSEAVKKTATLIENSIKSVNKGKDIAESTAISLIEVVEDIKNASQLVTNIVNSAEEEALSIEQINVGIEQIADVVQSTSAIAEESAAASEELTAQAETLNRMMNEFSLNNF</sequence>
<dbReference type="GO" id="GO:0004888">
    <property type="term" value="F:transmembrane signaling receptor activity"/>
    <property type="evidence" value="ECO:0007669"/>
    <property type="project" value="InterPro"/>
</dbReference>
<dbReference type="InterPro" id="IPR004090">
    <property type="entry name" value="Chemotax_Me-accpt_rcpt"/>
</dbReference>
<reference evidence="7 10" key="1">
    <citation type="submission" date="2019-02" db="EMBL/GenBank/DDBJ databases">
        <title>Genome sequencing of Clostridium botulinum clinical isolates.</title>
        <authorList>
            <person name="Brunt J."/>
            <person name="Van Vliet A.H.M."/>
            <person name="Stringer S.C."/>
            <person name="Grant K.A."/>
            <person name="Carter A.C."/>
            <person name="Peck M.W."/>
        </authorList>
    </citation>
    <scope>NUCLEOTIDE SEQUENCE [LARGE SCALE GENOMIC DNA]</scope>
    <source>
        <strain evidence="7 10">H113700579</strain>
    </source>
</reference>
<evidence type="ECO:0000256" key="2">
    <source>
        <dbReference type="ARBA" id="ARBA00029447"/>
    </source>
</evidence>
<comment type="caution">
    <text evidence="8">The sequence shown here is derived from an EMBL/GenBank/DDBJ whole genome shotgun (WGS) entry which is preliminary data.</text>
</comment>
<accession>A0A0M1LU40</accession>
<dbReference type="InterPro" id="IPR004089">
    <property type="entry name" value="MCPsignal_dom"/>
</dbReference>
<dbReference type="AlphaFoldDB" id="A0A0M1LU40"/>
<evidence type="ECO:0000313" key="7">
    <source>
        <dbReference type="EMBL" id="NFA42940.1"/>
    </source>
</evidence>
<dbReference type="Pfam" id="PF12729">
    <property type="entry name" value="4HB_MCP_1"/>
    <property type="match status" value="1"/>
</dbReference>
<dbReference type="Gene3D" id="1.10.287.950">
    <property type="entry name" value="Methyl-accepting chemotaxis protein"/>
    <property type="match status" value="1"/>
</dbReference>
<evidence type="ECO:0000259" key="6">
    <source>
        <dbReference type="PROSITE" id="PS50885"/>
    </source>
</evidence>
<keyword evidence="4" id="KW-1133">Transmembrane helix</keyword>
<evidence type="ECO:0000259" key="5">
    <source>
        <dbReference type="PROSITE" id="PS50111"/>
    </source>
</evidence>
<dbReference type="PANTHER" id="PTHR43531">
    <property type="entry name" value="PROTEIN ICFG"/>
    <property type="match status" value="1"/>
</dbReference>
<dbReference type="InterPro" id="IPR024478">
    <property type="entry name" value="HlyB_4HB_MCP"/>
</dbReference>
<proteinExistence type="inferred from homology"/>
<dbReference type="Proteomes" id="UP000476820">
    <property type="component" value="Unassembled WGS sequence"/>
</dbReference>
<protein>
    <submittedName>
        <fullName evidence="8">Methyl-accepting chemotaxis protein</fullName>
    </submittedName>
</protein>
<gene>
    <name evidence="7" type="ORF">EXM65_10225</name>
    <name evidence="8" type="ORF">FC774_01835</name>
    <name evidence="9" type="ORF">FDB51_07190</name>
</gene>
<feature type="transmembrane region" description="Helical" evidence="4">
    <location>
        <begin position="185"/>
        <end position="204"/>
    </location>
</feature>
<dbReference type="RefSeq" id="WP_053341683.1">
    <property type="nucleotide sequence ID" value="NZ_JACBBZ010000010.1"/>
</dbReference>
<dbReference type="InterPro" id="IPR003660">
    <property type="entry name" value="HAMP_dom"/>
</dbReference>
<organism evidence="8 12">
    <name type="scientific">Clostridium botulinum</name>
    <dbReference type="NCBI Taxonomy" id="1491"/>
    <lineage>
        <taxon>Bacteria</taxon>
        <taxon>Bacillati</taxon>
        <taxon>Bacillota</taxon>
        <taxon>Clostridia</taxon>
        <taxon>Eubacteriales</taxon>
        <taxon>Clostridiaceae</taxon>
        <taxon>Clostridium</taxon>
    </lineage>
</organism>
<dbReference type="GO" id="GO:0005886">
    <property type="term" value="C:plasma membrane"/>
    <property type="evidence" value="ECO:0007669"/>
    <property type="project" value="TreeGrafter"/>
</dbReference>
<comment type="similarity">
    <text evidence="2">Belongs to the methyl-accepting chemotaxis (MCP) protein family.</text>
</comment>
<dbReference type="InterPro" id="IPR051310">
    <property type="entry name" value="MCP_chemotaxis"/>
</dbReference>